<dbReference type="FunFam" id="1.10.150.20:FF:000017">
    <property type="entry name" value="DNA excision repair protein ERCC-1"/>
    <property type="match status" value="1"/>
</dbReference>
<evidence type="ECO:0000313" key="10">
    <source>
        <dbReference type="EMBL" id="PXF41434.1"/>
    </source>
</evidence>
<evidence type="ECO:0000256" key="8">
    <source>
        <dbReference type="SAM" id="MobiDB-lite"/>
    </source>
</evidence>
<reference evidence="10 11" key="1">
    <citation type="journal article" date="2018" name="Mol. Biol. Evol.">
        <title>Analysis of the draft genome of the red seaweed Gracilariopsis chorda provides insights into genome size evolution in Rhodophyta.</title>
        <authorList>
            <person name="Lee J."/>
            <person name="Yang E.C."/>
            <person name="Graf L."/>
            <person name="Yang J.H."/>
            <person name="Qiu H."/>
            <person name="Zel Zion U."/>
            <person name="Chan C.X."/>
            <person name="Stephens T.G."/>
            <person name="Weber A.P.M."/>
            <person name="Boo G.H."/>
            <person name="Boo S.M."/>
            <person name="Kim K.M."/>
            <person name="Shin Y."/>
            <person name="Jung M."/>
            <person name="Lee S.J."/>
            <person name="Yim H.S."/>
            <person name="Lee J.H."/>
            <person name="Bhattacharya D."/>
            <person name="Yoon H.S."/>
        </authorList>
    </citation>
    <scope>NUCLEOTIDE SEQUENCE [LARGE SCALE GENOMIC DNA]</scope>
    <source>
        <strain evidence="10 11">SKKU-2015</strain>
        <tissue evidence="10">Whole body</tissue>
    </source>
</reference>
<feature type="region of interest" description="Disordered" evidence="8">
    <location>
        <begin position="1"/>
        <end position="40"/>
    </location>
</feature>
<dbReference type="Gene3D" id="1.10.150.20">
    <property type="entry name" value="5' to 3' exonuclease, C-terminal subdomain"/>
    <property type="match status" value="1"/>
</dbReference>
<dbReference type="InterPro" id="IPR004579">
    <property type="entry name" value="ERCC1/RAD10/SWI10"/>
</dbReference>
<gene>
    <name evidence="10" type="ORF">BWQ96_08815</name>
</gene>
<comment type="similarity">
    <text evidence="2">Belongs to the ERCC1/RAD10/SWI10 family.</text>
</comment>
<dbReference type="InterPro" id="IPR011335">
    <property type="entry name" value="Restrct_endonuc-II-like"/>
</dbReference>
<dbReference type="GO" id="GO:0070522">
    <property type="term" value="C:ERCC4-ERCC1 complex"/>
    <property type="evidence" value="ECO:0007669"/>
    <property type="project" value="TreeGrafter"/>
</dbReference>
<dbReference type="Pfam" id="PF03834">
    <property type="entry name" value="Rad10"/>
    <property type="match status" value="1"/>
</dbReference>
<dbReference type="NCBIfam" id="TIGR00597">
    <property type="entry name" value="rad10"/>
    <property type="match status" value="1"/>
</dbReference>
<dbReference type="InterPro" id="IPR047260">
    <property type="entry name" value="ERCC1-like_central_dom"/>
</dbReference>
<dbReference type="GO" id="GO:0003684">
    <property type="term" value="F:damaged DNA binding"/>
    <property type="evidence" value="ECO:0007669"/>
    <property type="project" value="InterPro"/>
</dbReference>
<dbReference type="GO" id="GO:0006289">
    <property type="term" value="P:nucleotide-excision repair"/>
    <property type="evidence" value="ECO:0007669"/>
    <property type="project" value="UniProtKB-ARBA"/>
</dbReference>
<organism evidence="10 11">
    <name type="scientific">Gracilariopsis chorda</name>
    <dbReference type="NCBI Taxonomy" id="448386"/>
    <lineage>
        <taxon>Eukaryota</taxon>
        <taxon>Rhodophyta</taxon>
        <taxon>Florideophyceae</taxon>
        <taxon>Rhodymeniophycidae</taxon>
        <taxon>Gracilariales</taxon>
        <taxon>Gracilariaceae</taxon>
        <taxon>Gracilariopsis</taxon>
    </lineage>
</organism>
<evidence type="ECO:0000256" key="6">
    <source>
        <dbReference type="ARBA" id="ARBA00023242"/>
    </source>
</evidence>
<evidence type="ECO:0000313" key="11">
    <source>
        <dbReference type="Proteomes" id="UP000247409"/>
    </source>
</evidence>
<evidence type="ECO:0000256" key="7">
    <source>
        <dbReference type="ARBA" id="ARBA00071993"/>
    </source>
</evidence>
<evidence type="ECO:0000256" key="3">
    <source>
        <dbReference type="ARBA" id="ARBA00022763"/>
    </source>
</evidence>
<dbReference type="GO" id="GO:0006312">
    <property type="term" value="P:mitotic recombination"/>
    <property type="evidence" value="ECO:0007669"/>
    <property type="project" value="TreeGrafter"/>
</dbReference>
<dbReference type="SUPFAM" id="SSF47781">
    <property type="entry name" value="RuvA domain 2-like"/>
    <property type="match status" value="1"/>
</dbReference>
<keyword evidence="5" id="KW-0234">DNA repair</keyword>
<name>A0A2V3IH71_9FLOR</name>
<protein>
    <recommendedName>
        <fullName evidence="7">DNA excision repair protein ERCC-1</fullName>
    </recommendedName>
</protein>
<feature type="compositionally biased region" description="Polar residues" evidence="8">
    <location>
        <begin position="1"/>
        <end position="12"/>
    </location>
</feature>
<keyword evidence="3" id="KW-0227">DNA damage</keyword>
<proteinExistence type="inferred from homology"/>
<dbReference type="Gene3D" id="3.40.50.10130">
    <property type="match status" value="1"/>
</dbReference>
<dbReference type="CDD" id="cd22325">
    <property type="entry name" value="ERCC1_C-like"/>
    <property type="match status" value="1"/>
</dbReference>
<evidence type="ECO:0000259" key="9">
    <source>
        <dbReference type="Pfam" id="PF03834"/>
    </source>
</evidence>
<dbReference type="EMBL" id="NBIV01000216">
    <property type="protein sequence ID" value="PXF41434.1"/>
    <property type="molecule type" value="Genomic_DNA"/>
</dbReference>
<evidence type="ECO:0000256" key="1">
    <source>
        <dbReference type="ARBA" id="ARBA00004123"/>
    </source>
</evidence>
<dbReference type="Proteomes" id="UP000247409">
    <property type="component" value="Unassembled WGS sequence"/>
</dbReference>
<accession>A0A2V3IH71</accession>
<dbReference type="SUPFAM" id="SSF52980">
    <property type="entry name" value="Restriction endonuclease-like"/>
    <property type="match status" value="1"/>
</dbReference>
<dbReference type="GO" id="GO:0070914">
    <property type="term" value="P:UV-damage excision repair"/>
    <property type="evidence" value="ECO:0007669"/>
    <property type="project" value="TreeGrafter"/>
</dbReference>
<feature type="domain" description="ERCC1-like central" evidence="9">
    <location>
        <begin position="54"/>
        <end position="166"/>
    </location>
</feature>
<comment type="caution">
    <text evidence="10">The sequence shown here is derived from an EMBL/GenBank/DDBJ whole genome shotgun (WGS) entry which is preliminary data.</text>
</comment>
<dbReference type="GO" id="GO:0000110">
    <property type="term" value="C:nucleotide-excision repair factor 1 complex"/>
    <property type="evidence" value="ECO:0007669"/>
    <property type="project" value="TreeGrafter"/>
</dbReference>
<evidence type="ECO:0000256" key="5">
    <source>
        <dbReference type="ARBA" id="ARBA00023204"/>
    </source>
</evidence>
<comment type="subcellular location">
    <subcellularLocation>
        <location evidence="1">Nucleus</location>
    </subcellularLocation>
</comment>
<evidence type="ECO:0000256" key="4">
    <source>
        <dbReference type="ARBA" id="ARBA00023125"/>
    </source>
</evidence>
<dbReference type="PANTHER" id="PTHR12749:SF0">
    <property type="entry name" value="DNA EXCISION REPAIR PROTEIN ERCC-1"/>
    <property type="match status" value="1"/>
</dbReference>
<dbReference type="PANTHER" id="PTHR12749">
    <property type="entry name" value="EXCISION REPAIR CROSS-COMPLEMENTING 1 ERCC1"/>
    <property type="match status" value="1"/>
</dbReference>
<dbReference type="GO" id="GO:0006302">
    <property type="term" value="P:double-strand break repair"/>
    <property type="evidence" value="ECO:0007669"/>
    <property type="project" value="UniProtKB-ARBA"/>
</dbReference>
<dbReference type="InterPro" id="IPR010994">
    <property type="entry name" value="RuvA_2-like"/>
</dbReference>
<dbReference type="FunFam" id="3.40.50.10130:FF:000001">
    <property type="entry name" value="DNA excision repair protein ERCC-1"/>
    <property type="match status" value="1"/>
</dbReference>
<evidence type="ECO:0000256" key="2">
    <source>
        <dbReference type="ARBA" id="ARBA00008283"/>
    </source>
</evidence>
<dbReference type="GO" id="GO:0003697">
    <property type="term" value="F:single-stranded DNA binding"/>
    <property type="evidence" value="ECO:0007669"/>
    <property type="project" value="TreeGrafter"/>
</dbReference>
<dbReference type="AlphaFoldDB" id="A0A2V3IH71"/>
<sequence>MSTASGKHTIATSDDEQHEEPKGLARTNPQKRLKPSSSDPVAVALAHARSKVALLVHPNQLRNPMLRHIRHVRKQPHNGITADFVCGPTTCALYLSLQFHRLHPDYIYKRVRALGTSFKLRILLVLVDVADHRASLHELTKMCLINSMTIICTGSEREAARYLETFQSYDGKGADSIQERVANDYASKLNAALSSVRGINRTDVNTLAFTFGSFRGTAEASREELRQCPGIGERKVSRLFQALHQPFQGDWKEMDEDQQEDFEGEVP</sequence>
<dbReference type="OrthoDB" id="4616at2759"/>
<dbReference type="STRING" id="448386.A0A2V3IH71"/>
<dbReference type="Pfam" id="PF14520">
    <property type="entry name" value="HHH_5"/>
    <property type="match status" value="1"/>
</dbReference>
<keyword evidence="6" id="KW-0539">Nucleus</keyword>
<keyword evidence="4" id="KW-0238">DNA-binding</keyword>
<keyword evidence="11" id="KW-1185">Reference proteome</keyword>